<comment type="caution">
    <text evidence="1">The sequence shown here is derived from an EMBL/GenBank/DDBJ whole genome shotgun (WGS) entry which is preliminary data.</text>
</comment>
<feature type="non-terminal residue" evidence="1">
    <location>
        <position position="1"/>
    </location>
</feature>
<name>A0ACA9NXP1_9GLOM</name>
<protein>
    <submittedName>
        <fullName evidence="1">10219_t:CDS:1</fullName>
    </submittedName>
</protein>
<dbReference type="Proteomes" id="UP000789860">
    <property type="component" value="Unassembled WGS sequence"/>
</dbReference>
<evidence type="ECO:0000313" key="2">
    <source>
        <dbReference type="Proteomes" id="UP000789860"/>
    </source>
</evidence>
<evidence type="ECO:0000313" key="1">
    <source>
        <dbReference type="EMBL" id="CAG8682558.1"/>
    </source>
</evidence>
<dbReference type="EMBL" id="CAJVPM010032441">
    <property type="protein sequence ID" value="CAG8682558.1"/>
    <property type="molecule type" value="Genomic_DNA"/>
</dbReference>
<sequence length="156" mass="19255">SLIFNTHYESIDSKQHPKRLIDNMRFVSYKFNQLFEYSFRKIYFEFYHINEVTILSKLALKLIKRYENYFDPTQKMINFFKEKECEELNFWESIILNTIIDYFTLSKECNCSGSDSKSWLIFKQSKDKRFWYYKCGRCQFYEVAINYSRKRKSEKV</sequence>
<feature type="non-terminal residue" evidence="1">
    <location>
        <position position="156"/>
    </location>
</feature>
<proteinExistence type="predicted"/>
<gene>
    <name evidence="1" type="ORF">SCALOS_LOCUS9790</name>
</gene>
<reference evidence="1" key="1">
    <citation type="submission" date="2021-06" db="EMBL/GenBank/DDBJ databases">
        <authorList>
            <person name="Kallberg Y."/>
            <person name="Tangrot J."/>
            <person name="Rosling A."/>
        </authorList>
    </citation>
    <scope>NUCLEOTIDE SEQUENCE</scope>
    <source>
        <strain evidence="1">AU212A</strain>
    </source>
</reference>
<organism evidence="1 2">
    <name type="scientific">Scutellospora calospora</name>
    <dbReference type="NCBI Taxonomy" id="85575"/>
    <lineage>
        <taxon>Eukaryota</taxon>
        <taxon>Fungi</taxon>
        <taxon>Fungi incertae sedis</taxon>
        <taxon>Mucoromycota</taxon>
        <taxon>Glomeromycotina</taxon>
        <taxon>Glomeromycetes</taxon>
        <taxon>Diversisporales</taxon>
        <taxon>Gigasporaceae</taxon>
        <taxon>Scutellospora</taxon>
    </lineage>
</organism>
<accession>A0ACA9NXP1</accession>
<keyword evidence="2" id="KW-1185">Reference proteome</keyword>